<dbReference type="Proteomes" id="UP000823388">
    <property type="component" value="Chromosome 2N"/>
</dbReference>
<evidence type="ECO:0000313" key="2">
    <source>
        <dbReference type="EMBL" id="KAG2635048.1"/>
    </source>
</evidence>
<evidence type="ECO:0000256" key="1">
    <source>
        <dbReference type="SAM" id="MobiDB-lite"/>
    </source>
</evidence>
<reference evidence="2" key="1">
    <citation type="submission" date="2020-05" db="EMBL/GenBank/DDBJ databases">
        <title>WGS assembly of Panicum virgatum.</title>
        <authorList>
            <person name="Lovell J.T."/>
            <person name="Jenkins J."/>
            <person name="Shu S."/>
            <person name="Juenger T.E."/>
            <person name="Schmutz J."/>
        </authorList>
    </citation>
    <scope>NUCLEOTIDE SEQUENCE</scope>
    <source>
        <strain evidence="2">AP13</strain>
    </source>
</reference>
<comment type="caution">
    <text evidence="2">The sequence shown here is derived from an EMBL/GenBank/DDBJ whole genome shotgun (WGS) entry which is preliminary data.</text>
</comment>
<dbReference type="AlphaFoldDB" id="A0A8T0VJQ6"/>
<feature type="non-terminal residue" evidence="2">
    <location>
        <position position="162"/>
    </location>
</feature>
<protein>
    <submittedName>
        <fullName evidence="2">Uncharacterized protein</fullName>
    </submittedName>
</protein>
<feature type="region of interest" description="Disordered" evidence="1">
    <location>
        <begin position="142"/>
        <end position="162"/>
    </location>
</feature>
<organism evidence="2 3">
    <name type="scientific">Panicum virgatum</name>
    <name type="common">Blackwell switchgrass</name>
    <dbReference type="NCBI Taxonomy" id="38727"/>
    <lineage>
        <taxon>Eukaryota</taxon>
        <taxon>Viridiplantae</taxon>
        <taxon>Streptophyta</taxon>
        <taxon>Embryophyta</taxon>
        <taxon>Tracheophyta</taxon>
        <taxon>Spermatophyta</taxon>
        <taxon>Magnoliopsida</taxon>
        <taxon>Liliopsida</taxon>
        <taxon>Poales</taxon>
        <taxon>Poaceae</taxon>
        <taxon>PACMAD clade</taxon>
        <taxon>Panicoideae</taxon>
        <taxon>Panicodae</taxon>
        <taxon>Paniceae</taxon>
        <taxon>Panicinae</taxon>
        <taxon>Panicum</taxon>
        <taxon>Panicum sect. Hiantes</taxon>
    </lineage>
</organism>
<feature type="compositionally biased region" description="Basic and acidic residues" evidence="1">
    <location>
        <begin position="56"/>
        <end position="74"/>
    </location>
</feature>
<sequence>MFLKLAARAAKSDETYLMAVSNAERLAEDVEKSLGKRFDPDLDSSTHTQGTQQQDEAIKPRGIKVKEKEVRGSERPIGGFEKATWQRKKTKKDPKAWQVMHGRTARRCTPPPQSLVAGSRCAAASPSRLDLAPSHARIAVDPSSPIRVAPPPPAVGVVPRGR</sequence>
<keyword evidence="3" id="KW-1185">Reference proteome</keyword>
<dbReference type="EMBL" id="CM029040">
    <property type="protein sequence ID" value="KAG2635048.1"/>
    <property type="molecule type" value="Genomic_DNA"/>
</dbReference>
<evidence type="ECO:0000313" key="3">
    <source>
        <dbReference type="Proteomes" id="UP000823388"/>
    </source>
</evidence>
<accession>A0A8T0VJQ6</accession>
<gene>
    <name evidence="2" type="ORF">PVAP13_2NG314303</name>
</gene>
<feature type="compositionally biased region" description="Polar residues" evidence="1">
    <location>
        <begin position="43"/>
        <end position="55"/>
    </location>
</feature>
<proteinExistence type="predicted"/>
<feature type="compositionally biased region" description="Basic and acidic residues" evidence="1">
    <location>
        <begin position="31"/>
        <end position="40"/>
    </location>
</feature>
<name>A0A8T0VJQ6_PANVG</name>
<feature type="region of interest" description="Disordered" evidence="1">
    <location>
        <begin position="31"/>
        <end position="113"/>
    </location>
</feature>